<dbReference type="SUPFAM" id="SSF50978">
    <property type="entry name" value="WD40 repeat-like"/>
    <property type="match status" value="1"/>
</dbReference>
<dbReference type="PANTHER" id="PTHR45707:SF50">
    <property type="entry name" value="VESICLE-ASSOCIATED PROTEIN 1-1"/>
    <property type="match status" value="1"/>
</dbReference>
<dbReference type="SMART" id="SM00220">
    <property type="entry name" value="S_TKc"/>
    <property type="match status" value="1"/>
</dbReference>
<accession>A0A8T0WZS8</accession>
<dbReference type="PROSITE" id="PS00108">
    <property type="entry name" value="PROTEIN_KINASE_ST"/>
    <property type="match status" value="1"/>
</dbReference>
<dbReference type="Pfam" id="PF00635">
    <property type="entry name" value="Motile_Sperm"/>
    <property type="match status" value="2"/>
</dbReference>
<evidence type="ECO:0000313" key="4">
    <source>
        <dbReference type="EMBL" id="KAG2650624.1"/>
    </source>
</evidence>
<dbReference type="GO" id="GO:0005524">
    <property type="term" value="F:ATP binding"/>
    <property type="evidence" value="ECO:0007669"/>
    <property type="project" value="InterPro"/>
</dbReference>
<dbReference type="InterPro" id="IPR011009">
    <property type="entry name" value="Kinase-like_dom_sf"/>
</dbReference>
<dbReference type="PROSITE" id="PS50082">
    <property type="entry name" value="WD_REPEATS_2"/>
    <property type="match status" value="2"/>
</dbReference>
<dbReference type="GO" id="GO:0004672">
    <property type="term" value="F:protein kinase activity"/>
    <property type="evidence" value="ECO:0007669"/>
    <property type="project" value="InterPro"/>
</dbReference>
<name>A0A8T0WZS8_PANVG</name>
<dbReference type="EMBL" id="CM029038">
    <property type="protein sequence ID" value="KAG2650624.1"/>
    <property type="molecule type" value="Genomic_DNA"/>
</dbReference>
<dbReference type="Gene3D" id="2.130.10.10">
    <property type="entry name" value="YVTN repeat-like/Quinoprotein amine dehydrogenase"/>
    <property type="match status" value="1"/>
</dbReference>
<dbReference type="PROSITE" id="PS50011">
    <property type="entry name" value="PROTEIN_KINASE_DOM"/>
    <property type="match status" value="1"/>
</dbReference>
<dbReference type="Gene3D" id="3.30.200.20">
    <property type="entry name" value="Phosphorylase Kinase, domain 1"/>
    <property type="match status" value="1"/>
</dbReference>
<feature type="repeat" description="WD" evidence="1">
    <location>
        <begin position="1501"/>
        <end position="1535"/>
    </location>
</feature>
<dbReference type="InterPro" id="IPR000719">
    <property type="entry name" value="Prot_kinase_dom"/>
</dbReference>
<dbReference type="Gene3D" id="1.10.510.10">
    <property type="entry name" value="Transferase(Phosphotransferase) domain 1"/>
    <property type="match status" value="1"/>
</dbReference>
<dbReference type="InterPro" id="IPR036322">
    <property type="entry name" value="WD40_repeat_dom_sf"/>
</dbReference>
<dbReference type="InterPro" id="IPR013783">
    <property type="entry name" value="Ig-like_fold"/>
</dbReference>
<feature type="domain" description="MSP" evidence="3">
    <location>
        <begin position="800"/>
        <end position="923"/>
    </location>
</feature>
<protein>
    <submittedName>
        <fullName evidence="4">Uncharacterized protein</fullName>
    </submittedName>
</protein>
<organism evidence="4 5">
    <name type="scientific">Panicum virgatum</name>
    <name type="common">Blackwell switchgrass</name>
    <dbReference type="NCBI Taxonomy" id="38727"/>
    <lineage>
        <taxon>Eukaryota</taxon>
        <taxon>Viridiplantae</taxon>
        <taxon>Streptophyta</taxon>
        <taxon>Embryophyta</taxon>
        <taxon>Tracheophyta</taxon>
        <taxon>Spermatophyta</taxon>
        <taxon>Magnoliopsida</taxon>
        <taxon>Liliopsida</taxon>
        <taxon>Poales</taxon>
        <taxon>Poaceae</taxon>
        <taxon>PACMAD clade</taxon>
        <taxon>Panicoideae</taxon>
        <taxon>Panicodae</taxon>
        <taxon>Paniceae</taxon>
        <taxon>Panicinae</taxon>
        <taxon>Panicum</taxon>
        <taxon>Panicum sect. Hiantes</taxon>
    </lineage>
</organism>
<dbReference type="InterPro" id="IPR008962">
    <property type="entry name" value="PapD-like_sf"/>
</dbReference>
<dbReference type="FunFam" id="1.10.510.10:FF:000870">
    <property type="entry name" value="OSJNBa0016N04.16-like protein"/>
    <property type="match status" value="1"/>
</dbReference>
<dbReference type="PROSITE" id="PS50202">
    <property type="entry name" value="MSP"/>
    <property type="match status" value="4"/>
</dbReference>
<evidence type="ECO:0000259" key="3">
    <source>
        <dbReference type="PROSITE" id="PS50202"/>
    </source>
</evidence>
<evidence type="ECO:0000313" key="5">
    <source>
        <dbReference type="Proteomes" id="UP000823388"/>
    </source>
</evidence>
<dbReference type="InterPro" id="IPR008271">
    <property type="entry name" value="Ser/Thr_kinase_AS"/>
</dbReference>
<dbReference type="SUPFAM" id="SSF56112">
    <property type="entry name" value="Protein kinase-like (PK-like)"/>
    <property type="match status" value="1"/>
</dbReference>
<reference evidence="4 5" key="1">
    <citation type="submission" date="2020-05" db="EMBL/GenBank/DDBJ databases">
        <title>WGS assembly of Panicum virgatum.</title>
        <authorList>
            <person name="Lovell J.T."/>
            <person name="Jenkins J."/>
            <person name="Shu S."/>
            <person name="Juenger T.E."/>
            <person name="Schmutz J."/>
        </authorList>
    </citation>
    <scope>NUCLEOTIDE SEQUENCE [LARGE SCALE GENOMIC DNA]</scope>
    <source>
        <strain evidence="5">cv. AP13</strain>
    </source>
</reference>
<dbReference type="Proteomes" id="UP000823388">
    <property type="component" value="Chromosome 1N"/>
</dbReference>
<feature type="domain" description="MSP" evidence="3">
    <location>
        <begin position="322"/>
        <end position="443"/>
    </location>
</feature>
<dbReference type="SMART" id="SM00320">
    <property type="entry name" value="WD40"/>
    <property type="match status" value="6"/>
</dbReference>
<feature type="domain" description="MSP" evidence="3">
    <location>
        <begin position="650"/>
        <end position="775"/>
    </location>
</feature>
<feature type="domain" description="Protein kinase" evidence="2">
    <location>
        <begin position="33"/>
        <end position="319"/>
    </location>
</feature>
<evidence type="ECO:0000259" key="2">
    <source>
        <dbReference type="PROSITE" id="PS50011"/>
    </source>
</evidence>
<feature type="repeat" description="WD" evidence="1">
    <location>
        <begin position="1451"/>
        <end position="1494"/>
    </location>
</feature>
<keyword evidence="5" id="KW-1185">Reference proteome</keyword>
<sequence>MEDNYDLLEDILHGRKDPTNLPLPFLRYITKDFSKEQKIASGGFGEVYKGELKNGIVAVKRLFNEKTMTEELFYQEVDNLMAVKHQNIVRFLGFCANKENIPIKDPNSQGKRYIYAEKRERLLCFEHISNGSLQSHLTDELRGLEWHIRYQIIKNICEGLRYLHDEKNMIHRDLKPDNILLDEIMEAKIADLGISKFLDDGASKAVTTTTWMSQGYCAPEIRQRHEVSFKSDIYSLGVIIIELITGRKRDPEAKHVLRRWRYRWNKTEETTLSCQQVLKCIDIGLQCRNEDPKKRPSISEIIRELNEISSADGQIIPFFNDVLWIEPLELFFPFEINKEVSCSLQLTNKTNSYIAFNIHTTSLFQYWKIQPKRGIVPPVSTCRVEITFQGQDKAPQDMRHDDQYIVKGIKVNEGLTVHDITEDIFTIKGAHIVDEVRLDVVFDEQLRAPCVLEDRNEDFSLGGLGVSGPGLYESEAFDVPQVTAHTGLGETNPEKISSCRQKKLIQVHPQEMRFPLLPSERLTASSGIKIVNITDEHVAFVVRDSPLNNGEYITHPETGVMLPWSTQELVVKRTAKKAVPHRTQCNDKYYVHATAVSKGFKNVDIGKFYETQTQMGQIWHTMELGVTLEEESQLQAPDGTPQTECSGASKILIEVHDSELRFPCLTNERLSPSSAVKIVNLTDNYVALAPRSSPHNVALYFHYPKGVVMPPRSTQELVVTRTAKKGVPQGIQCDDKWYIYSTVVGEDFKSSDHRKFYETKTGQIWHNVELGVVLEAALQLQGLDHSQHAEKIPSLTPKKLIHVHPHELRFPFLRKDNISVSAGIKLANITDDYIAFCMKSIIYNVAIYNFYPQEGIIPPRSTQEVVVKRAVKAAIPRNLVCNDVCYVYSFTVTDYMKNNNENKFYRQQAGEIWHNTELAIVLEETSQLKSSKSIMDLSLANKQIRGNQLMGQQTLFKPMTRQSVSSHDQMIEADPTELILPLEPRKVEFLLKILNITDDHVAYRVRYTISMAKLYDQRPNSIGILSPRSMISFKNTRSSSPEGAHEDMKDTEIIYLASTIMSKGFKMADITNDLFDKPAAGRIVHTLKVPVFLVESSGPLSWEGIRCANQSMSLTDKQGDQKANYSNCQVISSDCSYELIVVDPLPLFLPMETRKVEFSLKILNVTDYYVAYRIRYTVAVAKLYGARPNSSGILPPRSMLTFINTRLPSEWTHVVMQETELLYLATTIVNKDFKICDITHDLFDKSEPGRLLHTLKLPVYFVAPSAPQSLAINFSSAPTDQNKSGFTWVNSIDVHPSMPWIIMTQQDLYVCIWNYHTQEVKRFFLGFAASQVTSVKFIAEQQQIVAGTSHGLIYLLSYEALELISFVRAHSRSVNSLAIHATEPYVLSASFSGDIQLRDYEDDMGLIKTFDTKIWCARSVAFDPSGATFASACGVLIKTWNLDSGECKHTFCGHSHEVTCLEYFTREDELYLISGSQDRTAKIWDCHTGRCVRTLKVYSPVRAVCSHPDLQILITGSYNGSVHIWNSTSFRHERVLKLDLGCVNAIAYLKGSTRVAIGHACGIELAEIGPEEAIEC</sequence>
<dbReference type="Pfam" id="PF00400">
    <property type="entry name" value="WD40"/>
    <property type="match status" value="3"/>
</dbReference>
<dbReference type="InterPro" id="IPR000535">
    <property type="entry name" value="MSP_dom"/>
</dbReference>
<dbReference type="SUPFAM" id="SSF49354">
    <property type="entry name" value="PapD-like"/>
    <property type="match status" value="6"/>
</dbReference>
<dbReference type="InterPro" id="IPR001680">
    <property type="entry name" value="WD40_rpt"/>
</dbReference>
<dbReference type="Gene3D" id="2.60.40.10">
    <property type="entry name" value="Immunoglobulins"/>
    <property type="match status" value="6"/>
</dbReference>
<proteinExistence type="predicted"/>
<dbReference type="PROSITE" id="PS50294">
    <property type="entry name" value="WD_REPEATS_REGION"/>
    <property type="match status" value="1"/>
</dbReference>
<keyword evidence="1" id="KW-0853">WD repeat</keyword>
<gene>
    <name evidence="4" type="ORF">PVAP13_1NG196500</name>
</gene>
<dbReference type="PANTHER" id="PTHR45707">
    <property type="entry name" value="C2 CALCIUM/LIPID-BINDING PLANT PHOSPHORIBOSYLTRANSFERASE FAMILY PROTEIN"/>
    <property type="match status" value="1"/>
</dbReference>
<dbReference type="Pfam" id="PF00069">
    <property type="entry name" value="Pkinase"/>
    <property type="match status" value="1"/>
</dbReference>
<dbReference type="InterPro" id="IPR015943">
    <property type="entry name" value="WD40/YVTN_repeat-like_dom_sf"/>
</dbReference>
<feature type="domain" description="MSP" evidence="3">
    <location>
        <begin position="504"/>
        <end position="627"/>
    </location>
</feature>
<dbReference type="CDD" id="cd00200">
    <property type="entry name" value="WD40"/>
    <property type="match status" value="1"/>
</dbReference>
<comment type="caution">
    <text evidence="4">The sequence shown here is derived from an EMBL/GenBank/DDBJ whole genome shotgun (WGS) entry which is preliminary data.</text>
</comment>
<evidence type="ECO:0000256" key="1">
    <source>
        <dbReference type="PROSITE-ProRule" id="PRU00221"/>
    </source>
</evidence>